<dbReference type="Pfam" id="PF01501">
    <property type="entry name" value="Glyco_transf_8"/>
    <property type="match status" value="1"/>
</dbReference>
<accession>A0ABQ5IFM2</accession>
<evidence type="ECO:0000313" key="7">
    <source>
        <dbReference type="Proteomes" id="UP001151760"/>
    </source>
</evidence>
<dbReference type="InterPro" id="IPR029993">
    <property type="entry name" value="GAUT"/>
</dbReference>
<dbReference type="Gene3D" id="3.90.550.10">
    <property type="entry name" value="Spore Coat Polysaccharide Biosynthesis Protein SpsA, Chain A"/>
    <property type="match status" value="1"/>
</dbReference>
<reference evidence="6" key="2">
    <citation type="submission" date="2022-01" db="EMBL/GenBank/DDBJ databases">
        <authorList>
            <person name="Yamashiro T."/>
            <person name="Shiraishi A."/>
            <person name="Satake H."/>
            <person name="Nakayama K."/>
        </authorList>
    </citation>
    <scope>NUCLEOTIDE SEQUENCE</scope>
</reference>
<dbReference type="InterPro" id="IPR045864">
    <property type="entry name" value="aa-tRNA-synth_II/BPL/LPL"/>
</dbReference>
<dbReference type="Gene3D" id="3.30.930.10">
    <property type="entry name" value="Bira Bifunctional Protein, Domain 2"/>
    <property type="match status" value="1"/>
</dbReference>
<evidence type="ECO:0000256" key="3">
    <source>
        <dbReference type="ARBA" id="ARBA00022676"/>
    </source>
</evidence>
<keyword evidence="7" id="KW-1185">Reference proteome</keyword>
<evidence type="ECO:0000256" key="4">
    <source>
        <dbReference type="ARBA" id="ARBA00022679"/>
    </source>
</evidence>
<keyword evidence="4" id="KW-0808">Transferase</keyword>
<dbReference type="InterPro" id="IPR002495">
    <property type="entry name" value="Glyco_trans_8"/>
</dbReference>
<keyword evidence="5" id="KW-0961">Cell wall biogenesis/degradation</keyword>
<proteinExistence type="inferred from homology"/>
<dbReference type="PANTHER" id="PTHR32116:SF61">
    <property type="entry name" value="GALACTURONOSYLTRANSFERASE 9-RELATED"/>
    <property type="match status" value="1"/>
</dbReference>
<dbReference type="EC" id="2.4.1.-" evidence="5"/>
<dbReference type="SUPFAM" id="SSF55681">
    <property type="entry name" value="Class II aaRS and biotin synthetases"/>
    <property type="match status" value="1"/>
</dbReference>
<sequence length="383" mass="44513">MFISFTPLLKALPCLIAAKSTPKSLHYLAMQLIGERIEHPEKYRDDEPKLEFEDPKLYHYAIFSDNVNAVSVVVNSIVTNAEEQRKHVKAVKEYTFFNSSYVPVLRQLESAKLQKFYFENEEENTKKEENNNIQFRKPKYLSMLNHLRFYLPKMYPKLHRILFLDDDVVVKKDLTTPWEVDMDGKVIGAVETCFGLFNRYARYLNFSHHLIRDRFNQKACVWSFGMNMFDLDAWRCERLTDEYHYWHDLTQAALQPKPGTFNDIQSCCKFSLAETITLPGYNHLCGQQWMESTKSPIFKEPADAIELFCNISLLMQLYMYIWVRPNELLAVFKGATQVGSIVAGGCYDNLIGMFGIKRVAGIGVGLGIKRVFTIIEQNQKDNK</sequence>
<dbReference type="EMBL" id="BQNB010020718">
    <property type="protein sequence ID" value="GJT98897.1"/>
    <property type="molecule type" value="Genomic_DNA"/>
</dbReference>
<keyword evidence="3 5" id="KW-0328">Glycosyltransferase</keyword>
<gene>
    <name evidence="6" type="ORF">Tco_1094415</name>
</gene>
<dbReference type="PANTHER" id="PTHR32116">
    <property type="entry name" value="GALACTURONOSYLTRANSFERASE 4-RELATED"/>
    <property type="match status" value="1"/>
</dbReference>
<comment type="pathway">
    <text evidence="1 5">Glycan metabolism; pectin biosynthesis.</text>
</comment>
<dbReference type="InterPro" id="IPR029044">
    <property type="entry name" value="Nucleotide-diphossugar_trans"/>
</dbReference>
<dbReference type="Proteomes" id="UP001151760">
    <property type="component" value="Unassembled WGS sequence"/>
</dbReference>
<keyword evidence="5" id="KW-0333">Golgi apparatus</keyword>
<evidence type="ECO:0000256" key="2">
    <source>
        <dbReference type="ARBA" id="ARBA00006351"/>
    </source>
</evidence>
<evidence type="ECO:0000313" key="6">
    <source>
        <dbReference type="EMBL" id="GJT98897.1"/>
    </source>
</evidence>
<organism evidence="6 7">
    <name type="scientific">Tanacetum coccineum</name>
    <dbReference type="NCBI Taxonomy" id="301880"/>
    <lineage>
        <taxon>Eukaryota</taxon>
        <taxon>Viridiplantae</taxon>
        <taxon>Streptophyta</taxon>
        <taxon>Embryophyta</taxon>
        <taxon>Tracheophyta</taxon>
        <taxon>Spermatophyta</taxon>
        <taxon>Magnoliopsida</taxon>
        <taxon>eudicotyledons</taxon>
        <taxon>Gunneridae</taxon>
        <taxon>Pentapetalae</taxon>
        <taxon>asterids</taxon>
        <taxon>campanulids</taxon>
        <taxon>Asterales</taxon>
        <taxon>Asteraceae</taxon>
        <taxon>Asteroideae</taxon>
        <taxon>Anthemideae</taxon>
        <taxon>Anthemidinae</taxon>
        <taxon>Tanacetum</taxon>
    </lineage>
</organism>
<comment type="subcellular location">
    <subcellularLocation>
        <location evidence="5">Golgi apparatus membrane</location>
        <topology evidence="5">Single-pass type II membrane protein</topology>
    </subcellularLocation>
</comment>
<evidence type="ECO:0000256" key="5">
    <source>
        <dbReference type="RuleBase" id="RU362027"/>
    </source>
</evidence>
<protein>
    <recommendedName>
        <fullName evidence="5">Hexosyltransferase</fullName>
        <ecNumber evidence="5">2.4.1.-</ecNumber>
    </recommendedName>
</protein>
<comment type="caution">
    <text evidence="6">The sequence shown here is derived from an EMBL/GenBank/DDBJ whole genome shotgun (WGS) entry which is preliminary data.</text>
</comment>
<comment type="similarity">
    <text evidence="2 5">Belongs to the glycosyltransferase 8 family.</text>
</comment>
<dbReference type="SUPFAM" id="SSF53448">
    <property type="entry name" value="Nucleotide-diphospho-sugar transferases"/>
    <property type="match status" value="1"/>
</dbReference>
<evidence type="ECO:0000256" key="1">
    <source>
        <dbReference type="ARBA" id="ARBA00004877"/>
    </source>
</evidence>
<name>A0ABQ5IFM2_9ASTR</name>
<reference evidence="6" key="1">
    <citation type="journal article" date="2022" name="Int. J. Mol. Sci.">
        <title>Draft Genome of Tanacetum Coccineum: Genomic Comparison of Closely Related Tanacetum-Family Plants.</title>
        <authorList>
            <person name="Yamashiro T."/>
            <person name="Shiraishi A."/>
            <person name="Nakayama K."/>
            <person name="Satake H."/>
        </authorList>
    </citation>
    <scope>NUCLEOTIDE SEQUENCE</scope>
</reference>